<dbReference type="AlphaFoldDB" id="A0A927CF84"/>
<accession>A0A927CF84</accession>
<evidence type="ECO:0000313" key="2">
    <source>
        <dbReference type="EMBL" id="MBD2866379.1"/>
    </source>
</evidence>
<dbReference type="CDD" id="cd07383">
    <property type="entry name" value="MPP_Dcr2"/>
    <property type="match status" value="1"/>
</dbReference>
<dbReference type="Pfam" id="PF00149">
    <property type="entry name" value="Metallophos"/>
    <property type="match status" value="1"/>
</dbReference>
<dbReference type="InterPro" id="IPR004843">
    <property type="entry name" value="Calcineurin-like_PHP"/>
</dbReference>
<reference evidence="2" key="1">
    <citation type="submission" date="2020-09" db="EMBL/GenBank/DDBJ databases">
        <title>A novel bacterium of genus Paenibacillus, isolated from South China Sea.</title>
        <authorList>
            <person name="Huang H."/>
            <person name="Mo K."/>
            <person name="Hu Y."/>
        </authorList>
    </citation>
    <scope>NUCLEOTIDE SEQUENCE</scope>
    <source>
        <strain evidence="2">IB182363</strain>
    </source>
</reference>
<dbReference type="PANTHER" id="PTHR32440:SF11">
    <property type="entry name" value="METALLOPHOSPHOESTERASE DOMAIN-CONTAINING PROTEIN"/>
    <property type="match status" value="1"/>
</dbReference>
<evidence type="ECO:0000259" key="1">
    <source>
        <dbReference type="Pfam" id="PF00149"/>
    </source>
</evidence>
<dbReference type="RefSeq" id="WP_190931996.1">
    <property type="nucleotide sequence ID" value="NZ_JACXJA010000057.1"/>
</dbReference>
<proteinExistence type="predicted"/>
<dbReference type="Proteomes" id="UP000639396">
    <property type="component" value="Unassembled WGS sequence"/>
</dbReference>
<gene>
    <name evidence="2" type="ORF">IDH45_30845</name>
</gene>
<sequence>MEHEKKLRFREDGTFKIVQFTDLHWHNGDEKDQSTLQLTEKIIAKEQPDLVVYTGDVIGSMQSVHPPVSFLQATEAPERLGVPWTVVFGNHDADKKDFDKEELMEAVLTRQHCFAKAGPSELHGLGNHALTVTARDGSAGGALFMLDSGQYDGDDYEWIHTDQIQWYVKTSEAMRHRWGRTIPALAFFHIPLPEYDTVWETGNCVGRKGEKVCSPKLNSGFFTAMVEQGDVMATFVGHDHVNDYCGEYRRIRLCYGLKTGYNGYPHNDPAFKRGGRVIVLHENERRFDTWLHHEDHNISQVLMTGSNL</sequence>
<dbReference type="GO" id="GO:0016788">
    <property type="term" value="F:hydrolase activity, acting on ester bonds"/>
    <property type="evidence" value="ECO:0007669"/>
    <property type="project" value="TreeGrafter"/>
</dbReference>
<dbReference type="PANTHER" id="PTHR32440">
    <property type="entry name" value="PHOSPHATASE DCR2-RELATED-RELATED"/>
    <property type="match status" value="1"/>
</dbReference>
<evidence type="ECO:0000313" key="3">
    <source>
        <dbReference type="Proteomes" id="UP000639396"/>
    </source>
</evidence>
<dbReference type="Gene3D" id="3.60.21.10">
    <property type="match status" value="1"/>
</dbReference>
<dbReference type="PIRSF" id="PIRSF030250">
    <property type="entry name" value="Ptase_At2g46880"/>
    <property type="match status" value="1"/>
</dbReference>
<dbReference type="GO" id="GO:0005737">
    <property type="term" value="C:cytoplasm"/>
    <property type="evidence" value="ECO:0007669"/>
    <property type="project" value="TreeGrafter"/>
</dbReference>
<protein>
    <submittedName>
        <fullName evidence="2">Metallophosphoesterase</fullName>
    </submittedName>
</protein>
<keyword evidence="3" id="KW-1185">Reference proteome</keyword>
<dbReference type="InterPro" id="IPR029052">
    <property type="entry name" value="Metallo-depent_PP-like"/>
</dbReference>
<dbReference type="InterPro" id="IPR011230">
    <property type="entry name" value="PAP14/16/28/29"/>
</dbReference>
<organism evidence="2 3">
    <name type="scientific">Paenibacillus oceani</name>
    <dbReference type="NCBI Taxonomy" id="2772510"/>
    <lineage>
        <taxon>Bacteria</taxon>
        <taxon>Bacillati</taxon>
        <taxon>Bacillota</taxon>
        <taxon>Bacilli</taxon>
        <taxon>Bacillales</taxon>
        <taxon>Paenibacillaceae</taxon>
        <taxon>Paenibacillus</taxon>
    </lineage>
</organism>
<comment type="caution">
    <text evidence="2">The sequence shown here is derived from an EMBL/GenBank/DDBJ whole genome shotgun (WGS) entry which is preliminary data.</text>
</comment>
<name>A0A927CF84_9BACL</name>
<feature type="domain" description="Calcineurin-like phosphoesterase" evidence="1">
    <location>
        <begin position="15"/>
        <end position="241"/>
    </location>
</feature>
<dbReference type="SUPFAM" id="SSF56300">
    <property type="entry name" value="Metallo-dependent phosphatases"/>
    <property type="match status" value="1"/>
</dbReference>
<dbReference type="EMBL" id="JACXJA010000057">
    <property type="protein sequence ID" value="MBD2866379.1"/>
    <property type="molecule type" value="Genomic_DNA"/>
</dbReference>